<keyword evidence="7 14" id="KW-0812">Transmembrane</keyword>
<evidence type="ECO:0000256" key="4">
    <source>
        <dbReference type="ARBA" id="ARBA00022475"/>
    </source>
</evidence>
<dbReference type="PANTHER" id="PTHR33843">
    <property type="entry name" value="ASCORBATE-SPECIFIC PTS SYSTEM EIIC COMPONENT"/>
    <property type="match status" value="1"/>
</dbReference>
<dbReference type="PANTHER" id="PTHR33843:SF4">
    <property type="entry name" value="ASCORBATE-SPECIFIC PTS SYSTEM EIIC COMPONENT"/>
    <property type="match status" value="1"/>
</dbReference>
<feature type="transmembrane region" description="Helical" evidence="14">
    <location>
        <begin position="313"/>
        <end position="334"/>
    </location>
</feature>
<evidence type="ECO:0000256" key="1">
    <source>
        <dbReference type="ARBA" id="ARBA00004651"/>
    </source>
</evidence>
<evidence type="ECO:0000256" key="3">
    <source>
        <dbReference type="ARBA" id="ARBA00022448"/>
    </source>
</evidence>
<sequence>MNFAIDFITNVLGNPTVMLGIIACIGLMFLRKNVSDIVMGTVKTMMGYLILSAGTTIIGTPITLLTTLVQRGLGVDGVLPLYWVVYAESMAKFGTEAALIFIIGFVINILLAKFTPWKNLAMTVHLQLFWAGFMASIMAGFGFSGITLIAIGGLISGVYYWIATTISAHYLKPVTTEHANFVPSAIALVIAGEAGRLFKKGGKSTEEIEFPSSLNWLKDSIIATCMAVLVMNFIFTFIAGPAVVRELAEGTPWILYVLIQSLTFGGGIAVILYGVRMMLAELIPAFSGVAEKLLPNAVLGLDYPTVFPYAGTAVMLGFVFSLLGSILATLVMAFTGFSPVVVPGVQINFFEGALVGVYANARGGLKNCIFSALITGFILQFAVALTFPMTGHLMATGGAYEAMDFNTIGYLIAKLMSLFH</sequence>
<comment type="subunit">
    <text evidence="2">Homodimer.</text>
</comment>
<evidence type="ECO:0000256" key="6">
    <source>
        <dbReference type="ARBA" id="ARBA00022683"/>
    </source>
</evidence>
<evidence type="ECO:0000256" key="9">
    <source>
        <dbReference type="ARBA" id="ARBA00023136"/>
    </source>
</evidence>
<feature type="transmembrane region" description="Helical" evidence="14">
    <location>
        <begin position="50"/>
        <end position="73"/>
    </location>
</feature>
<comment type="subcellular location">
    <subcellularLocation>
        <location evidence="1">Cell membrane</location>
        <topology evidence="1">Multi-pass membrane protein</topology>
    </subcellularLocation>
</comment>
<dbReference type="GeneID" id="93166960"/>
<gene>
    <name evidence="15" type="ORF">HMPREF9470_04833</name>
</gene>
<dbReference type="Proteomes" id="UP000037392">
    <property type="component" value="Unassembled WGS sequence"/>
</dbReference>
<proteinExistence type="inferred from homology"/>
<dbReference type="GO" id="GO:0009401">
    <property type="term" value="P:phosphoenolpyruvate-dependent sugar phosphotransferase system"/>
    <property type="evidence" value="ECO:0007669"/>
    <property type="project" value="UniProtKB-KW"/>
</dbReference>
<organism evidence="15 16">
    <name type="scientific">[Clostridium] citroniae WAL-19142</name>
    <dbReference type="NCBI Taxonomy" id="742734"/>
    <lineage>
        <taxon>Bacteria</taxon>
        <taxon>Bacillati</taxon>
        <taxon>Bacillota</taxon>
        <taxon>Clostridia</taxon>
        <taxon>Lachnospirales</taxon>
        <taxon>Lachnospiraceae</taxon>
        <taxon>Enterocloster</taxon>
    </lineage>
</organism>
<keyword evidence="4" id="KW-1003">Cell membrane</keyword>
<evidence type="ECO:0000256" key="14">
    <source>
        <dbReference type="SAM" id="Phobius"/>
    </source>
</evidence>
<name>A0A0J9BMG7_9FIRM</name>
<evidence type="ECO:0000256" key="13">
    <source>
        <dbReference type="ARBA" id="ARBA00042859"/>
    </source>
</evidence>
<dbReference type="GO" id="GO:0005886">
    <property type="term" value="C:plasma membrane"/>
    <property type="evidence" value="ECO:0007669"/>
    <property type="project" value="UniProtKB-SubCell"/>
</dbReference>
<feature type="transmembrane region" description="Helical" evidence="14">
    <location>
        <begin position="220"/>
        <end position="241"/>
    </location>
</feature>
<evidence type="ECO:0000256" key="10">
    <source>
        <dbReference type="ARBA" id="ARBA00037387"/>
    </source>
</evidence>
<comment type="function">
    <text evidence="10">The phosphoenolpyruvate-dependent sugar phosphotransferase system (sugar PTS), a major carbohydrate active transport system, catalyzes the phosphorylation of incoming sugar substrates concomitantly with their translocation across the cell membrane. The enzyme II UlaABC PTS system is involved in ascorbate transport.</text>
</comment>
<evidence type="ECO:0000256" key="7">
    <source>
        <dbReference type="ARBA" id="ARBA00022692"/>
    </source>
</evidence>
<comment type="caution">
    <text evidence="15">The sequence shown here is derived from an EMBL/GenBank/DDBJ whole genome shotgun (WGS) entry which is preliminary data.</text>
</comment>
<keyword evidence="3" id="KW-0813">Transport</keyword>
<dbReference type="InterPro" id="IPR051562">
    <property type="entry name" value="Ascorbate-PTS_EIIC"/>
</dbReference>
<feature type="transmembrane region" description="Helical" evidence="14">
    <location>
        <begin position="340"/>
        <end position="361"/>
    </location>
</feature>
<feature type="transmembrane region" description="Helical" evidence="14">
    <location>
        <begin position="12"/>
        <end position="30"/>
    </location>
</feature>
<evidence type="ECO:0000313" key="16">
    <source>
        <dbReference type="Proteomes" id="UP000037392"/>
    </source>
</evidence>
<evidence type="ECO:0000256" key="8">
    <source>
        <dbReference type="ARBA" id="ARBA00022989"/>
    </source>
</evidence>
<dbReference type="OrthoDB" id="9796178at2"/>
<dbReference type="EMBL" id="ADLK01000038">
    <property type="protein sequence ID" value="KMW14372.1"/>
    <property type="molecule type" value="Genomic_DNA"/>
</dbReference>
<feature type="transmembrane region" description="Helical" evidence="14">
    <location>
        <begin position="93"/>
        <end position="116"/>
    </location>
</feature>
<accession>A0A0J9BMG7</accession>
<dbReference type="PATRIC" id="fig|742734.4.peg.5177"/>
<feature type="transmembrane region" description="Helical" evidence="14">
    <location>
        <begin position="368"/>
        <end position="387"/>
    </location>
</feature>
<keyword evidence="8 14" id="KW-1133">Transmembrane helix</keyword>
<keyword evidence="6" id="KW-0598">Phosphotransferase system</keyword>
<evidence type="ECO:0000256" key="11">
    <source>
        <dbReference type="ARBA" id="ARBA00038218"/>
    </source>
</evidence>
<dbReference type="AlphaFoldDB" id="A0A0J9BMG7"/>
<dbReference type="InterPro" id="IPR004703">
    <property type="entry name" value="PTS_sugar-sp_permease"/>
</dbReference>
<feature type="transmembrane region" description="Helical" evidence="14">
    <location>
        <begin position="128"/>
        <end position="161"/>
    </location>
</feature>
<dbReference type="Pfam" id="PF03611">
    <property type="entry name" value="EIIC-GAT"/>
    <property type="match status" value="1"/>
</dbReference>
<reference evidence="15 16" key="1">
    <citation type="submission" date="2011-04" db="EMBL/GenBank/DDBJ databases">
        <title>The Genome Sequence of Clostridium citroniae WAL-19142.</title>
        <authorList>
            <consortium name="The Broad Institute Genome Sequencing Platform"/>
            <person name="Earl A."/>
            <person name="Ward D."/>
            <person name="Feldgarden M."/>
            <person name="Gevers D."/>
            <person name="Warren Y.A."/>
            <person name="Tyrrell K.L."/>
            <person name="Citron D.M."/>
            <person name="Goldstein E.J."/>
            <person name="Daigneault M."/>
            <person name="Allen-Vercoe E."/>
            <person name="Young S.K."/>
            <person name="Zeng Q."/>
            <person name="Gargeya S."/>
            <person name="Fitzgerald M."/>
            <person name="Haas B."/>
            <person name="Abouelleil A."/>
            <person name="Alvarado L."/>
            <person name="Arachchi H.M."/>
            <person name="Berlin A."/>
            <person name="Brown A."/>
            <person name="Chapman S.B."/>
            <person name="Chen Z."/>
            <person name="Dunbar C."/>
            <person name="Freedman E."/>
            <person name="Gearin G."/>
            <person name="Gellesch M."/>
            <person name="Goldberg J."/>
            <person name="Griggs A."/>
            <person name="Gujja S."/>
            <person name="Heilman E.R."/>
            <person name="Heiman D."/>
            <person name="Howarth C."/>
            <person name="Larson L."/>
            <person name="Lui A."/>
            <person name="MacDonald P.J."/>
            <person name="Mehta T."/>
            <person name="Montmayeur A."/>
            <person name="Murphy C."/>
            <person name="Neiman D."/>
            <person name="Pearson M."/>
            <person name="Priest M."/>
            <person name="Roberts A."/>
            <person name="Saif S."/>
            <person name="Shea T."/>
            <person name="Shenoy N."/>
            <person name="Sisk P."/>
            <person name="Stolte C."/>
            <person name="Sykes S."/>
            <person name="White J."/>
            <person name="Yandava C."/>
            <person name="Wortman J."/>
            <person name="Nusbaum C."/>
            <person name="Birren B."/>
        </authorList>
    </citation>
    <scope>NUCLEOTIDE SEQUENCE [LARGE SCALE GENOMIC DNA]</scope>
    <source>
        <strain evidence="15 16">WAL-19142</strain>
    </source>
</reference>
<evidence type="ECO:0000313" key="15">
    <source>
        <dbReference type="EMBL" id="KMW14372.1"/>
    </source>
</evidence>
<keyword evidence="9 14" id="KW-0472">Membrane</keyword>
<comment type="similarity">
    <text evidence="11">Belongs to the UlaA family.</text>
</comment>
<protein>
    <recommendedName>
        <fullName evidence="12">Ascorbate-specific PTS system EIIC component</fullName>
    </recommendedName>
    <alternativeName>
        <fullName evidence="13">Ascorbate-specific permease IIC component UlaA</fullName>
    </alternativeName>
</protein>
<keyword evidence="5" id="KW-0762">Sugar transport</keyword>
<evidence type="ECO:0000256" key="2">
    <source>
        <dbReference type="ARBA" id="ARBA00011738"/>
    </source>
</evidence>
<feature type="transmembrane region" description="Helical" evidence="14">
    <location>
        <begin position="253"/>
        <end position="275"/>
    </location>
</feature>
<evidence type="ECO:0000256" key="12">
    <source>
        <dbReference type="ARBA" id="ARBA00039702"/>
    </source>
</evidence>
<dbReference type="RefSeq" id="WP_045093945.1">
    <property type="nucleotide sequence ID" value="NZ_KQ235883.1"/>
</dbReference>
<evidence type="ECO:0000256" key="5">
    <source>
        <dbReference type="ARBA" id="ARBA00022597"/>
    </source>
</evidence>